<dbReference type="OMA" id="KWFMSTS"/>
<dbReference type="InterPro" id="IPR036396">
    <property type="entry name" value="Cyt_P450_sf"/>
</dbReference>
<reference evidence="9" key="1">
    <citation type="journal article" date="2009" name="BMC Genomics">
        <title>Genome-wide identification and characterization of cytochrome P450 monooxygenase genes in the ciliate Tetrahymena thermophila.</title>
        <authorList>
            <person name="Fu C."/>
            <person name="Xiong J."/>
            <person name="Miao W."/>
        </authorList>
    </citation>
    <scope>NUCLEOTIDE SEQUENCE</scope>
    <source>
        <strain evidence="9">SB210</strain>
    </source>
</reference>
<keyword evidence="3 7" id="KW-0479">Metal-binding</keyword>
<name>B0FSR0_TETTH</name>
<dbReference type="GO" id="GO:0016705">
    <property type="term" value="F:oxidoreductase activity, acting on paired donors, with incorporation or reduction of molecular oxygen"/>
    <property type="evidence" value="ECO:0007669"/>
    <property type="project" value="InterPro"/>
</dbReference>
<evidence type="ECO:0000256" key="1">
    <source>
        <dbReference type="ARBA" id="ARBA00010617"/>
    </source>
</evidence>
<keyword evidence="2 7" id="KW-0349">Heme</keyword>
<dbReference type="Pfam" id="PF00067">
    <property type="entry name" value="p450"/>
    <property type="match status" value="1"/>
</dbReference>
<evidence type="ECO:0000256" key="7">
    <source>
        <dbReference type="PIRSR" id="PIRSR602401-1"/>
    </source>
</evidence>
<dbReference type="EMBL" id="EU349022">
    <property type="protein sequence ID" value="ABY59953.1"/>
    <property type="molecule type" value="Genomic_DNA"/>
</dbReference>
<dbReference type="GO" id="GO:0004497">
    <property type="term" value="F:monooxygenase activity"/>
    <property type="evidence" value="ECO:0007669"/>
    <property type="project" value="UniProtKB-KW"/>
</dbReference>
<keyword evidence="4 8" id="KW-0560">Oxidoreductase</keyword>
<dbReference type="PANTHER" id="PTHR24291:SF50">
    <property type="entry name" value="BIFUNCTIONAL ALBAFLAVENONE MONOOXYGENASE_TERPENE SYNTHASE"/>
    <property type="match status" value="1"/>
</dbReference>
<evidence type="ECO:0000256" key="2">
    <source>
        <dbReference type="ARBA" id="ARBA00022617"/>
    </source>
</evidence>
<accession>B0FSR0</accession>
<dbReference type="InterPro" id="IPR001128">
    <property type="entry name" value="Cyt_P450"/>
</dbReference>
<evidence type="ECO:0000256" key="6">
    <source>
        <dbReference type="ARBA" id="ARBA00023033"/>
    </source>
</evidence>
<keyword evidence="5 7" id="KW-0408">Iron</keyword>
<dbReference type="PROSITE" id="PS00086">
    <property type="entry name" value="CYTOCHROME_P450"/>
    <property type="match status" value="1"/>
</dbReference>
<dbReference type="SUPFAM" id="SSF48264">
    <property type="entry name" value="Cytochrome P450"/>
    <property type="match status" value="1"/>
</dbReference>
<evidence type="ECO:0000313" key="9">
    <source>
        <dbReference type="EMBL" id="ABY59953.1"/>
    </source>
</evidence>
<feature type="binding site" description="axial binding residue" evidence="7">
    <location>
        <position position="470"/>
    </location>
    <ligand>
        <name>heme</name>
        <dbReference type="ChEBI" id="CHEBI:30413"/>
    </ligand>
    <ligandPart>
        <name>Fe</name>
        <dbReference type="ChEBI" id="CHEBI:18248"/>
    </ligandPart>
</feature>
<dbReference type="InterPro" id="IPR017972">
    <property type="entry name" value="Cyt_P450_CS"/>
</dbReference>
<sequence length="522" mass="60800">MIMAILITVFAVLTIIIVKLHFIPIIKIMILKRKHPNQIESIVHLGPSLVREEKYNLKHYDDNIYSIRNIYKKNQDVKLILYKNAKGQLGYIFVDPELIKQVHQNPEVFQKQMSNPIIKYLFQDSLLFKTGKEWQRQRQFLGKSFHFDEIKNYLQDIKQVTKEELQKVKLKIESQPDRSIEIVKTCQNITQEVVFRIFFGSTNLKVSKPDGKEIPIADEMISSIESFQVLFRSNYLLFAKFVILGQNVLEVLPTNKEREIKQRFIDLKKACKLIISQRKEQLIKNPTLYKYNFLDQYLKEVIVNNNQSITDEEIIQNSLSLFFAGTDTTGNLVGSALYYLSLNLTIQNQAREEVLKVLSQKKLNENLEEKLASLTLQDLSNMNFLNSILKETLRLIPPAPNVLSRICVQDFQIGDFFIKKGTPVGTYFISSQMNPKLYPNPETFDPNRWMNAQEQNSINFTPFSLGPRNCIGQHLAIIEAKCILSYILINYDILPNENQKIQFRSKFVYGIQPDNFITLKIR</sequence>
<dbReference type="PANTHER" id="PTHR24291">
    <property type="entry name" value="CYTOCHROME P450 FAMILY 4"/>
    <property type="match status" value="1"/>
</dbReference>
<dbReference type="PRINTS" id="PR00385">
    <property type="entry name" value="P450"/>
</dbReference>
<keyword evidence="6 8" id="KW-0503">Monooxygenase</keyword>
<protein>
    <submittedName>
        <fullName evidence="9">Cytochrome P450 monooxygenase CYP5005A10</fullName>
    </submittedName>
</protein>
<dbReference type="Gene3D" id="1.10.630.10">
    <property type="entry name" value="Cytochrome P450"/>
    <property type="match status" value="1"/>
</dbReference>
<dbReference type="GO" id="GO:0020037">
    <property type="term" value="F:heme binding"/>
    <property type="evidence" value="ECO:0007669"/>
    <property type="project" value="InterPro"/>
</dbReference>
<dbReference type="PRINTS" id="PR00463">
    <property type="entry name" value="EP450I"/>
</dbReference>
<dbReference type="AlphaFoldDB" id="B0FSR0"/>
<comment type="cofactor">
    <cofactor evidence="7">
        <name>heme</name>
        <dbReference type="ChEBI" id="CHEBI:30413"/>
    </cofactor>
</comment>
<dbReference type="GO" id="GO:0005506">
    <property type="term" value="F:iron ion binding"/>
    <property type="evidence" value="ECO:0007669"/>
    <property type="project" value="InterPro"/>
</dbReference>
<proteinExistence type="inferred from homology"/>
<evidence type="ECO:0000256" key="8">
    <source>
        <dbReference type="RuleBase" id="RU000461"/>
    </source>
</evidence>
<dbReference type="InterPro" id="IPR050196">
    <property type="entry name" value="Cytochrome_P450_Monoox"/>
</dbReference>
<gene>
    <name evidence="9" type="primary">CYP</name>
</gene>
<evidence type="ECO:0000256" key="4">
    <source>
        <dbReference type="ARBA" id="ARBA00023002"/>
    </source>
</evidence>
<evidence type="ECO:0000256" key="3">
    <source>
        <dbReference type="ARBA" id="ARBA00022723"/>
    </source>
</evidence>
<evidence type="ECO:0000256" key="5">
    <source>
        <dbReference type="ARBA" id="ARBA00023004"/>
    </source>
</evidence>
<comment type="similarity">
    <text evidence="1 8">Belongs to the cytochrome P450 family.</text>
</comment>
<organism evidence="9">
    <name type="scientific">Tetrahymena thermophila</name>
    <dbReference type="NCBI Taxonomy" id="5911"/>
    <lineage>
        <taxon>Eukaryota</taxon>
        <taxon>Sar</taxon>
        <taxon>Alveolata</taxon>
        <taxon>Ciliophora</taxon>
        <taxon>Intramacronucleata</taxon>
        <taxon>Oligohymenophorea</taxon>
        <taxon>Hymenostomatida</taxon>
        <taxon>Tetrahymenina</taxon>
        <taxon>Tetrahymenidae</taxon>
        <taxon>Tetrahymena</taxon>
    </lineage>
</organism>
<dbReference type="InterPro" id="IPR002401">
    <property type="entry name" value="Cyt_P450_E_grp-I"/>
</dbReference>